<dbReference type="Proteomes" id="UP000287651">
    <property type="component" value="Unassembled WGS sequence"/>
</dbReference>
<accession>A0A426X054</accession>
<comment type="caution">
    <text evidence="2">The sequence shown here is derived from an EMBL/GenBank/DDBJ whole genome shotgun (WGS) entry which is preliminary data.</text>
</comment>
<evidence type="ECO:0000313" key="2">
    <source>
        <dbReference type="EMBL" id="RRT32848.1"/>
    </source>
</evidence>
<evidence type="ECO:0000313" key="3">
    <source>
        <dbReference type="Proteomes" id="UP000287651"/>
    </source>
</evidence>
<evidence type="ECO:0000256" key="1">
    <source>
        <dbReference type="SAM" id="MobiDB-lite"/>
    </source>
</evidence>
<reference evidence="2 3" key="1">
    <citation type="journal article" date="2014" name="Agronomy (Basel)">
        <title>A Draft Genome Sequence for Ensete ventricosum, the Drought-Tolerant Tree Against Hunger.</title>
        <authorList>
            <person name="Harrison J."/>
            <person name="Moore K.A."/>
            <person name="Paszkiewicz K."/>
            <person name="Jones T."/>
            <person name="Grant M."/>
            <person name="Ambacheew D."/>
            <person name="Muzemil S."/>
            <person name="Studholme D.J."/>
        </authorList>
    </citation>
    <scope>NUCLEOTIDE SEQUENCE [LARGE SCALE GENOMIC DNA]</scope>
</reference>
<gene>
    <name evidence="2" type="ORF">B296_00034952</name>
</gene>
<name>A0A426X054_ENSVE</name>
<proteinExistence type="predicted"/>
<feature type="region of interest" description="Disordered" evidence="1">
    <location>
        <begin position="23"/>
        <end position="49"/>
    </location>
</feature>
<dbReference type="EMBL" id="AMZH03030539">
    <property type="protein sequence ID" value="RRT32848.1"/>
    <property type="molecule type" value="Genomic_DNA"/>
</dbReference>
<protein>
    <submittedName>
        <fullName evidence="2">Uncharacterized protein</fullName>
    </submittedName>
</protein>
<organism evidence="2 3">
    <name type="scientific">Ensete ventricosum</name>
    <name type="common">Abyssinian banana</name>
    <name type="synonym">Musa ensete</name>
    <dbReference type="NCBI Taxonomy" id="4639"/>
    <lineage>
        <taxon>Eukaryota</taxon>
        <taxon>Viridiplantae</taxon>
        <taxon>Streptophyta</taxon>
        <taxon>Embryophyta</taxon>
        <taxon>Tracheophyta</taxon>
        <taxon>Spermatophyta</taxon>
        <taxon>Magnoliopsida</taxon>
        <taxon>Liliopsida</taxon>
        <taxon>Zingiberales</taxon>
        <taxon>Musaceae</taxon>
        <taxon>Ensete</taxon>
    </lineage>
</organism>
<dbReference type="AlphaFoldDB" id="A0A426X054"/>
<sequence length="165" mass="17866">MSSSEEHSYTYFAKVGCRAPRKYSPDNGPSVQNGLDPEMVDHHGTKGSSPSMHFSRVMIEAKYLSALARSSTSNNSLMVYPYLGTSSSFTVPLPLSAKVLTVLLEVSVGCSAATFRRRFLKPASTPELGCFSTMATPTSPVVGVLLPMVSPNRYPLHRRTSSCRG</sequence>